<dbReference type="AlphaFoldDB" id="A0A0M9WF46"/>
<dbReference type="EMBL" id="LHQQ01000104">
    <property type="protein sequence ID" value="KOS42492.1"/>
    <property type="molecule type" value="Genomic_DNA"/>
</dbReference>
<keyword evidence="2" id="KW-1185">Reference proteome</keyword>
<proteinExistence type="predicted"/>
<organism evidence="1 2">
    <name type="scientific">Penicillium nordicum</name>
    <dbReference type="NCBI Taxonomy" id="229535"/>
    <lineage>
        <taxon>Eukaryota</taxon>
        <taxon>Fungi</taxon>
        <taxon>Dikarya</taxon>
        <taxon>Ascomycota</taxon>
        <taxon>Pezizomycotina</taxon>
        <taxon>Eurotiomycetes</taxon>
        <taxon>Eurotiomycetidae</taxon>
        <taxon>Eurotiales</taxon>
        <taxon>Aspergillaceae</taxon>
        <taxon>Penicillium</taxon>
    </lineage>
</organism>
<comment type="caution">
    <text evidence="1">The sequence shown here is derived from an EMBL/GenBank/DDBJ whole genome shotgun (WGS) entry which is preliminary data.</text>
</comment>
<dbReference type="Proteomes" id="UP000037696">
    <property type="component" value="Unassembled WGS sequence"/>
</dbReference>
<reference evidence="1 2" key="1">
    <citation type="submission" date="2015-08" db="EMBL/GenBank/DDBJ databases">
        <title>Genome sequencing of Penicillium nordicum.</title>
        <authorList>
            <person name="Nguyen H.D."/>
            <person name="Seifert K.A."/>
        </authorList>
    </citation>
    <scope>NUCLEOTIDE SEQUENCE [LARGE SCALE GENOMIC DNA]</scope>
    <source>
        <strain evidence="1 2">DAOMC 185683</strain>
    </source>
</reference>
<protein>
    <submittedName>
        <fullName evidence="1">Uncharacterized protein</fullName>
    </submittedName>
</protein>
<evidence type="ECO:0000313" key="1">
    <source>
        <dbReference type="EMBL" id="KOS42492.1"/>
    </source>
</evidence>
<accession>A0A0M9WF46</accession>
<name>A0A0M9WF46_9EURO</name>
<evidence type="ECO:0000313" key="2">
    <source>
        <dbReference type="Proteomes" id="UP000037696"/>
    </source>
</evidence>
<gene>
    <name evidence="1" type="ORF">ACN38_g6603</name>
</gene>
<sequence length="100" mass="11674">MVRGTSTRGQMSTRVLELRPPRDAEKEFRGQIIRSWCLKMMLSLLRVLGHRSPHGVGNEHRRVNAWSIVCLEYRSPHGVGNEHRRANVWSIARLTVRCWE</sequence>